<accession>A0A6P8I3C5</accession>
<protein>
    <submittedName>
        <fullName evidence="3">Uncharacterized protein LOC116298116</fullName>
    </submittedName>
</protein>
<evidence type="ECO:0000313" key="2">
    <source>
        <dbReference type="Proteomes" id="UP000515163"/>
    </source>
</evidence>
<dbReference type="RefSeq" id="XP_031562343.1">
    <property type="nucleotide sequence ID" value="XM_031706483.1"/>
</dbReference>
<keyword evidence="2" id="KW-1185">Reference proteome</keyword>
<sequence>MANVNDINSTKRQPSKSDASAASQNDVPKPRLLACSKMEVHKKEVDNKRLKIRQKYGKITSELETRPRTFVTKVQIKSKKPAFEDDKIRVKWEHKIQNPPSISSSQEFQSKSETENESGETPAKNATSDFPKNRLIPSAEDSIDLLWADEYCPVQEKQEYLEINKLIHHLSRRQRESSTLLSKIPQRPTASFARPTKGEISLWMKSAANKSNAKNPFLTGPRDQDSIRPRSRAWSLPLYRFHSPSTESMRFEQSQCQCQCLEIRRPSSVPIKQISPR</sequence>
<dbReference type="InParanoid" id="A0A6P8I3C5"/>
<dbReference type="KEGG" id="aten:116298116"/>
<gene>
    <name evidence="3" type="primary">LOC116298116</name>
</gene>
<evidence type="ECO:0000313" key="3">
    <source>
        <dbReference type="RefSeq" id="XP_031562343.1"/>
    </source>
</evidence>
<feature type="region of interest" description="Disordered" evidence="1">
    <location>
        <begin position="90"/>
        <end position="134"/>
    </location>
</feature>
<name>A0A6P8I3C5_ACTTE</name>
<evidence type="ECO:0000256" key="1">
    <source>
        <dbReference type="SAM" id="MobiDB-lite"/>
    </source>
</evidence>
<feature type="region of interest" description="Disordered" evidence="1">
    <location>
        <begin position="1"/>
        <end position="32"/>
    </location>
</feature>
<dbReference type="AlphaFoldDB" id="A0A6P8I3C5"/>
<feature type="compositionally biased region" description="Low complexity" evidence="1">
    <location>
        <begin position="101"/>
        <end position="111"/>
    </location>
</feature>
<organism evidence="2 3">
    <name type="scientific">Actinia tenebrosa</name>
    <name type="common">Australian red waratah sea anemone</name>
    <dbReference type="NCBI Taxonomy" id="6105"/>
    <lineage>
        <taxon>Eukaryota</taxon>
        <taxon>Metazoa</taxon>
        <taxon>Cnidaria</taxon>
        <taxon>Anthozoa</taxon>
        <taxon>Hexacorallia</taxon>
        <taxon>Actiniaria</taxon>
        <taxon>Actiniidae</taxon>
        <taxon>Actinia</taxon>
    </lineage>
</organism>
<feature type="compositionally biased region" description="Polar residues" evidence="1">
    <location>
        <begin position="1"/>
        <end position="26"/>
    </location>
</feature>
<dbReference type="GeneID" id="116298116"/>
<reference evidence="3" key="1">
    <citation type="submission" date="2025-08" db="UniProtKB">
        <authorList>
            <consortium name="RefSeq"/>
        </authorList>
    </citation>
    <scope>IDENTIFICATION</scope>
    <source>
        <tissue evidence="3">Tentacle</tissue>
    </source>
</reference>
<dbReference type="OrthoDB" id="5956265at2759"/>
<proteinExistence type="predicted"/>
<dbReference type="Proteomes" id="UP000515163">
    <property type="component" value="Unplaced"/>
</dbReference>